<keyword evidence="1" id="KW-1133">Transmembrane helix</keyword>
<dbReference type="AlphaFoldDB" id="A0A1M6P0I9"/>
<feature type="transmembrane region" description="Helical" evidence="1">
    <location>
        <begin position="95"/>
        <end position="114"/>
    </location>
</feature>
<dbReference type="Proteomes" id="UP000184080">
    <property type="component" value="Unassembled WGS sequence"/>
</dbReference>
<dbReference type="RefSeq" id="WP_073012519.1">
    <property type="nucleotide sequence ID" value="NZ_FQZO01000013.1"/>
</dbReference>
<keyword evidence="1" id="KW-0472">Membrane</keyword>
<dbReference type="STRING" id="1121298.SAMN05444401_0385"/>
<proteinExistence type="predicted"/>
<evidence type="ECO:0000313" key="2">
    <source>
        <dbReference type="EMBL" id="SHK01413.1"/>
    </source>
</evidence>
<name>A0A1M6P0I9_9CLOT</name>
<reference evidence="2 3" key="1">
    <citation type="submission" date="2016-11" db="EMBL/GenBank/DDBJ databases">
        <authorList>
            <person name="Jaros S."/>
            <person name="Januszkiewicz K."/>
            <person name="Wedrychowicz H."/>
        </authorList>
    </citation>
    <scope>NUCLEOTIDE SEQUENCE [LARGE SCALE GENOMIC DNA]</scope>
    <source>
        <strain evidence="2 3">DSM 21864</strain>
    </source>
</reference>
<feature type="transmembrane region" description="Helical" evidence="1">
    <location>
        <begin position="12"/>
        <end position="31"/>
    </location>
</feature>
<dbReference type="EMBL" id="FQZO01000013">
    <property type="protein sequence ID" value="SHK01413.1"/>
    <property type="molecule type" value="Genomic_DNA"/>
</dbReference>
<keyword evidence="3" id="KW-1185">Reference proteome</keyword>
<evidence type="ECO:0000313" key="3">
    <source>
        <dbReference type="Proteomes" id="UP000184080"/>
    </source>
</evidence>
<feature type="transmembrane region" description="Helical" evidence="1">
    <location>
        <begin position="37"/>
        <end position="55"/>
    </location>
</feature>
<feature type="transmembrane region" description="Helical" evidence="1">
    <location>
        <begin position="62"/>
        <end position="83"/>
    </location>
</feature>
<keyword evidence="1" id="KW-0812">Transmembrane</keyword>
<organism evidence="2 3">
    <name type="scientific">Clostridium amylolyticum</name>
    <dbReference type="NCBI Taxonomy" id="1121298"/>
    <lineage>
        <taxon>Bacteria</taxon>
        <taxon>Bacillati</taxon>
        <taxon>Bacillota</taxon>
        <taxon>Clostridia</taxon>
        <taxon>Eubacteriales</taxon>
        <taxon>Clostridiaceae</taxon>
        <taxon>Clostridium</taxon>
    </lineage>
</organism>
<evidence type="ECO:0000256" key="1">
    <source>
        <dbReference type="SAM" id="Phobius"/>
    </source>
</evidence>
<gene>
    <name evidence="2" type="ORF">SAMN05444401_0385</name>
</gene>
<accession>A0A1M6P0I9</accession>
<sequence>MKKKIRITPLEIVLIIIELIILSALIVSTRVYFKGNIQNIIASIVSILISTYLTIVNRKKLFMPYFLIENNLFLMVLLGASFNNDNSLEPSTFKFRLITAGIVVILYTLNYKVYDKVYINE</sequence>
<protein>
    <submittedName>
        <fullName evidence="2">Uncharacterized protein</fullName>
    </submittedName>
</protein>